<protein>
    <submittedName>
        <fullName evidence="1">Uncharacterized protein</fullName>
    </submittedName>
</protein>
<dbReference type="Proteomes" id="UP001384579">
    <property type="component" value="Unassembled WGS sequence"/>
</dbReference>
<dbReference type="EMBL" id="JBBLXS010001319">
    <property type="protein sequence ID" value="MEK0189512.1"/>
    <property type="molecule type" value="Genomic_DNA"/>
</dbReference>
<reference evidence="1 2" key="1">
    <citation type="journal article" date="2020" name="Harmful Algae">
        <title>Molecular and morphological characterization of a novel dihydroanatoxin-a producing Microcoleus species (cyanobacteria) from the Russian River, California, USA.</title>
        <authorList>
            <person name="Conklin K.Y."/>
            <person name="Stancheva R."/>
            <person name="Otten T.G."/>
            <person name="Fadness R."/>
            <person name="Boyer G.L."/>
            <person name="Read B."/>
            <person name="Zhang X."/>
            <person name="Sheath R.G."/>
        </authorList>
    </citation>
    <scope>NUCLEOTIDE SEQUENCE [LARGE SCALE GENOMIC DNA]</scope>
    <source>
        <strain evidence="1 2">PTRS2</strain>
    </source>
</reference>
<name>A0ABU8YZ09_9CYAN</name>
<evidence type="ECO:0000313" key="2">
    <source>
        <dbReference type="Proteomes" id="UP001384579"/>
    </source>
</evidence>
<sequence length="117" mass="12702">MPRPGVKGNIPGGKIEIPIRGANPPGNLAAISNINYLLSIEQNRADRYVAYFGDSLTNQSMGAETLRESLGKIASQTGKRSAIIYVNLFADRLELLLFMPDGSALRKTVPEADRQTV</sequence>
<evidence type="ECO:0000313" key="1">
    <source>
        <dbReference type="EMBL" id="MEK0189512.1"/>
    </source>
</evidence>
<keyword evidence="2" id="KW-1185">Reference proteome</keyword>
<proteinExistence type="predicted"/>
<gene>
    <name evidence="1" type="ORF">WMG39_32410</name>
</gene>
<comment type="caution">
    <text evidence="1">The sequence shown here is derived from an EMBL/GenBank/DDBJ whole genome shotgun (WGS) entry which is preliminary data.</text>
</comment>
<feature type="non-terminal residue" evidence="1">
    <location>
        <position position="117"/>
    </location>
</feature>
<organism evidence="1 2">
    <name type="scientific">Microcoleus anatoxicus PTRS2</name>
    <dbReference type="NCBI Taxonomy" id="2705321"/>
    <lineage>
        <taxon>Bacteria</taxon>
        <taxon>Bacillati</taxon>
        <taxon>Cyanobacteriota</taxon>
        <taxon>Cyanophyceae</taxon>
        <taxon>Oscillatoriophycideae</taxon>
        <taxon>Oscillatoriales</taxon>
        <taxon>Microcoleaceae</taxon>
        <taxon>Microcoleus</taxon>
        <taxon>Microcoleus anatoxicus</taxon>
    </lineage>
</organism>
<accession>A0ABU8YZ09</accession>